<proteinExistence type="predicted"/>
<dbReference type="Proteomes" id="UP000234412">
    <property type="component" value="Unassembled WGS sequence"/>
</dbReference>
<name>A0A2N4YRM4_KLEVA</name>
<evidence type="ECO:0000313" key="2">
    <source>
        <dbReference type="Proteomes" id="UP000234412"/>
    </source>
</evidence>
<dbReference type="EMBL" id="PIDP01001842">
    <property type="protein sequence ID" value="PLM86097.1"/>
    <property type="molecule type" value="Genomic_DNA"/>
</dbReference>
<accession>A0A2N4YRM4</accession>
<feature type="non-terminal residue" evidence="1">
    <location>
        <position position="1"/>
    </location>
</feature>
<sequence length="45" mass="4841">YKVAEIRGIVGDALSIAVIESLPYASLDAEKVFAFVMAQMPELAI</sequence>
<gene>
    <name evidence="1" type="ORF">CWN47_31985</name>
</gene>
<reference evidence="1 2" key="2">
    <citation type="submission" date="2018-01" db="EMBL/GenBank/DDBJ databases">
        <title>Genomic study of Klebsiella pneumoniae.</title>
        <authorList>
            <person name="Yang Y."/>
            <person name="Bicalho R."/>
        </authorList>
    </citation>
    <scope>NUCLEOTIDE SEQUENCE [LARGE SCALE GENOMIC DNA]</scope>
    <source>
        <strain evidence="1 2">A8</strain>
    </source>
</reference>
<comment type="caution">
    <text evidence="1">The sequence shown here is derived from an EMBL/GenBank/DDBJ whole genome shotgun (WGS) entry which is preliminary data.</text>
</comment>
<dbReference type="AlphaFoldDB" id="A0A2N4YRM4"/>
<evidence type="ECO:0000313" key="1">
    <source>
        <dbReference type="EMBL" id="PLM86097.1"/>
    </source>
</evidence>
<protein>
    <submittedName>
        <fullName evidence="1">PTS cellobiose transporter subunit IIB</fullName>
    </submittedName>
</protein>
<organism evidence="1 2">
    <name type="scientific">Klebsiella variicola</name>
    <dbReference type="NCBI Taxonomy" id="244366"/>
    <lineage>
        <taxon>Bacteria</taxon>
        <taxon>Pseudomonadati</taxon>
        <taxon>Pseudomonadota</taxon>
        <taxon>Gammaproteobacteria</taxon>
        <taxon>Enterobacterales</taxon>
        <taxon>Enterobacteriaceae</taxon>
        <taxon>Klebsiella/Raoultella group</taxon>
        <taxon>Klebsiella</taxon>
        <taxon>Klebsiella pneumoniae complex</taxon>
    </lineage>
</organism>
<reference evidence="1 2" key="1">
    <citation type="submission" date="2017-11" db="EMBL/GenBank/DDBJ databases">
        <authorList>
            <person name="Han C.G."/>
        </authorList>
    </citation>
    <scope>NUCLEOTIDE SEQUENCE [LARGE SCALE GENOMIC DNA]</scope>
    <source>
        <strain evidence="1 2">A8</strain>
    </source>
</reference>